<protein>
    <submittedName>
        <fullName evidence="1">Uncharacterized protein</fullName>
    </submittedName>
</protein>
<keyword evidence="2" id="KW-1185">Reference proteome</keyword>
<gene>
    <name evidence="1" type="ORF">HNR73_000824</name>
</gene>
<proteinExistence type="predicted"/>
<name>A0A841FIK9_9ACTN</name>
<dbReference type="InterPro" id="IPR036894">
    <property type="entry name" value="YbaB-like_sf"/>
</dbReference>
<dbReference type="Gene3D" id="3.30.1310.10">
    <property type="entry name" value="Nucleoid-associated protein YbaB-like domain"/>
    <property type="match status" value="1"/>
</dbReference>
<evidence type="ECO:0000313" key="2">
    <source>
        <dbReference type="Proteomes" id="UP000548476"/>
    </source>
</evidence>
<dbReference type="AlphaFoldDB" id="A0A841FIK9"/>
<sequence length="87" mass="9223">MSHEVPAEIAAIIEEQRGRTFDAVSAGELCRVTVDIAGRLTGVVFLRNDVFAAGTREEVAAELRDAIRAARAEAVDTLTAVIAAAQE</sequence>
<accession>A0A841FIK9</accession>
<comment type="caution">
    <text evidence="1">The sequence shown here is derived from an EMBL/GenBank/DDBJ whole genome shotgun (WGS) entry which is preliminary data.</text>
</comment>
<dbReference type="Proteomes" id="UP000548476">
    <property type="component" value="Unassembled WGS sequence"/>
</dbReference>
<organism evidence="1 2">
    <name type="scientific">Phytomonospora endophytica</name>
    <dbReference type="NCBI Taxonomy" id="714109"/>
    <lineage>
        <taxon>Bacteria</taxon>
        <taxon>Bacillati</taxon>
        <taxon>Actinomycetota</taxon>
        <taxon>Actinomycetes</taxon>
        <taxon>Micromonosporales</taxon>
        <taxon>Micromonosporaceae</taxon>
        <taxon>Phytomonospora</taxon>
    </lineage>
</organism>
<dbReference type="EMBL" id="JACHGT010000002">
    <property type="protein sequence ID" value="MBB6032977.1"/>
    <property type="molecule type" value="Genomic_DNA"/>
</dbReference>
<reference evidence="1 2" key="1">
    <citation type="submission" date="2020-08" db="EMBL/GenBank/DDBJ databases">
        <title>Genomic Encyclopedia of Type Strains, Phase IV (KMG-IV): sequencing the most valuable type-strain genomes for metagenomic binning, comparative biology and taxonomic classification.</title>
        <authorList>
            <person name="Goeker M."/>
        </authorList>
    </citation>
    <scope>NUCLEOTIDE SEQUENCE [LARGE SCALE GENOMIC DNA]</scope>
    <source>
        <strain evidence="1 2">YIM 65646</strain>
    </source>
</reference>
<evidence type="ECO:0000313" key="1">
    <source>
        <dbReference type="EMBL" id="MBB6032977.1"/>
    </source>
</evidence>
<dbReference type="RefSeq" id="WP_184785901.1">
    <property type="nucleotide sequence ID" value="NZ_BONT01000020.1"/>
</dbReference>